<feature type="domain" description="DNA repair metallo-beta-lactamase" evidence="6">
    <location>
        <begin position="424"/>
        <end position="478"/>
    </location>
</feature>
<proteinExistence type="inferred from homology"/>
<dbReference type="InterPro" id="IPR036866">
    <property type="entry name" value="RibonucZ/Hydroxyglut_hydro"/>
</dbReference>
<dbReference type="EMBL" id="JADGJW010000329">
    <property type="protein sequence ID" value="KAJ3219731.1"/>
    <property type="molecule type" value="Genomic_DNA"/>
</dbReference>
<evidence type="ECO:0000256" key="3">
    <source>
        <dbReference type="ARBA" id="ARBA00022763"/>
    </source>
</evidence>
<evidence type="ECO:0000313" key="8">
    <source>
        <dbReference type="Proteomes" id="UP001211065"/>
    </source>
</evidence>
<dbReference type="GO" id="GO:0005634">
    <property type="term" value="C:nucleus"/>
    <property type="evidence" value="ECO:0007669"/>
    <property type="project" value="UniProtKB-SubCell"/>
</dbReference>
<dbReference type="GO" id="GO:0006303">
    <property type="term" value="P:double-strand break repair via nonhomologous end joining"/>
    <property type="evidence" value="ECO:0007669"/>
    <property type="project" value="TreeGrafter"/>
</dbReference>
<dbReference type="InterPro" id="IPR011084">
    <property type="entry name" value="DRMBL"/>
</dbReference>
<evidence type="ECO:0000256" key="2">
    <source>
        <dbReference type="ARBA" id="ARBA00010304"/>
    </source>
</evidence>
<evidence type="ECO:0000256" key="4">
    <source>
        <dbReference type="ARBA" id="ARBA00023204"/>
    </source>
</evidence>
<dbReference type="GO" id="GO:0003684">
    <property type="term" value="F:damaged DNA binding"/>
    <property type="evidence" value="ECO:0007669"/>
    <property type="project" value="TreeGrafter"/>
</dbReference>
<keyword evidence="4" id="KW-0234">DNA repair</keyword>
<reference evidence="7" key="1">
    <citation type="submission" date="2020-05" db="EMBL/GenBank/DDBJ databases">
        <title>Phylogenomic resolution of chytrid fungi.</title>
        <authorList>
            <person name="Stajich J.E."/>
            <person name="Amses K."/>
            <person name="Simmons R."/>
            <person name="Seto K."/>
            <person name="Myers J."/>
            <person name="Bonds A."/>
            <person name="Quandt C.A."/>
            <person name="Barry K."/>
            <person name="Liu P."/>
            <person name="Grigoriev I."/>
            <person name="Longcore J.E."/>
            <person name="James T.Y."/>
        </authorList>
    </citation>
    <scope>NUCLEOTIDE SEQUENCE</scope>
    <source>
        <strain evidence="7">JEL0476</strain>
    </source>
</reference>
<gene>
    <name evidence="7" type="primary">DCLRE1A</name>
    <name evidence="7" type="ORF">HK099_004587</name>
</gene>
<dbReference type="PANTHER" id="PTHR23240">
    <property type="entry name" value="DNA CROSS-LINK REPAIR PROTEIN PSO2/SNM1-RELATED"/>
    <property type="match status" value="1"/>
</dbReference>
<sequence length="511" mass="58816">MSNLINDSKYSQCPICFLNINPNEIQNHANSCLDNLFLQSKKHYSIVNKQSSIKNFFVNDDFKNCDVSKSKKDKLINLKQKELFESSIMVKDSSKKTENTLSDCSEKLNFSLCLEKNLDILNTENIQSEIIHKEKIVLDDDVESISSAFVKVEEKLKKSSNQSETTKSFEGLKSCTSLDGSSVITKFENELIRNNNADSLDEIVINDKVITLTPSYNASYKKTDETSAEEKIEDVQPSNKRKPIPLYKFMPDTNFTVDCFNYGKILNCSGYFLTHFHSDHYGGISSRFESGQIYCSSITANLLISSLRVKPEFITRVPMNQVTMIEDCLVTFIDANHCPGAVLILFETKNKKKYLHCGDFRVSQKQMKFLKSIHFDKIYLDTTYFNADYKFPNQPLILSLIEELIKKVENGENLKGIFSKDESNHSADVHLCQMNDLNKDFVQKYLKTFSSSEYEQILTFRPTGWTFRPKKRKNTSKDLQSKEFELNDITPKFDFISLENKIIPFINFNIP</sequence>
<keyword evidence="3" id="KW-0227">DNA damage</keyword>
<protein>
    <submittedName>
        <fullName evidence="7">DNA cross-link repair 1A protein</fullName>
    </submittedName>
</protein>
<evidence type="ECO:0000256" key="1">
    <source>
        <dbReference type="ARBA" id="ARBA00004123"/>
    </source>
</evidence>
<evidence type="ECO:0000313" key="7">
    <source>
        <dbReference type="EMBL" id="KAJ3219731.1"/>
    </source>
</evidence>
<organism evidence="7 8">
    <name type="scientific">Clydaea vesicula</name>
    <dbReference type="NCBI Taxonomy" id="447962"/>
    <lineage>
        <taxon>Eukaryota</taxon>
        <taxon>Fungi</taxon>
        <taxon>Fungi incertae sedis</taxon>
        <taxon>Chytridiomycota</taxon>
        <taxon>Chytridiomycota incertae sedis</taxon>
        <taxon>Chytridiomycetes</taxon>
        <taxon>Lobulomycetales</taxon>
        <taxon>Lobulomycetaceae</taxon>
        <taxon>Clydaea</taxon>
    </lineage>
</organism>
<evidence type="ECO:0000256" key="5">
    <source>
        <dbReference type="ARBA" id="ARBA00023242"/>
    </source>
</evidence>
<dbReference type="Pfam" id="PF07522">
    <property type="entry name" value="DRMBL"/>
    <property type="match status" value="1"/>
</dbReference>
<comment type="subcellular location">
    <subcellularLocation>
        <location evidence="1">Nucleus</location>
    </subcellularLocation>
</comment>
<keyword evidence="5" id="KW-0539">Nucleus</keyword>
<dbReference type="Proteomes" id="UP001211065">
    <property type="component" value="Unassembled WGS sequence"/>
</dbReference>
<dbReference type="PANTHER" id="PTHR23240:SF6">
    <property type="entry name" value="DNA CROSS-LINK REPAIR 1A PROTEIN"/>
    <property type="match status" value="1"/>
</dbReference>
<dbReference type="GO" id="GO:0035312">
    <property type="term" value="F:5'-3' DNA exonuclease activity"/>
    <property type="evidence" value="ECO:0007669"/>
    <property type="project" value="TreeGrafter"/>
</dbReference>
<comment type="similarity">
    <text evidence="2">Belongs to the DNA repair metallo-beta-lactamase (DRMBL) family.</text>
</comment>
<dbReference type="SUPFAM" id="SSF56281">
    <property type="entry name" value="Metallo-hydrolase/oxidoreductase"/>
    <property type="match status" value="1"/>
</dbReference>
<comment type="caution">
    <text evidence="7">The sequence shown here is derived from an EMBL/GenBank/DDBJ whole genome shotgun (WGS) entry which is preliminary data.</text>
</comment>
<keyword evidence="8" id="KW-1185">Reference proteome</keyword>
<dbReference type="AlphaFoldDB" id="A0AAD5U0K4"/>
<dbReference type="GO" id="GO:0036297">
    <property type="term" value="P:interstrand cross-link repair"/>
    <property type="evidence" value="ECO:0007669"/>
    <property type="project" value="TreeGrafter"/>
</dbReference>
<accession>A0AAD5U0K4</accession>
<dbReference type="CDD" id="cd16273">
    <property type="entry name" value="SNM1A-1C-like_MBL-fold"/>
    <property type="match status" value="1"/>
</dbReference>
<dbReference type="Gene3D" id="3.60.15.10">
    <property type="entry name" value="Ribonuclease Z/Hydroxyacylglutathione hydrolase-like"/>
    <property type="match status" value="1"/>
</dbReference>
<evidence type="ECO:0000259" key="6">
    <source>
        <dbReference type="Pfam" id="PF07522"/>
    </source>
</evidence>
<feature type="non-terminal residue" evidence="7">
    <location>
        <position position="511"/>
    </location>
</feature>
<name>A0AAD5U0K4_9FUNG</name>